<evidence type="ECO:0000313" key="1">
    <source>
        <dbReference type="EMBL" id="KAH7051055.1"/>
    </source>
</evidence>
<dbReference type="PANTHER" id="PTHR36167">
    <property type="entry name" value="C2H2 FINGER DOMAIN TRANSCRIPTION FACTOR (EUROFUNG)-RELATED"/>
    <property type="match status" value="1"/>
</dbReference>
<organism evidence="1 2">
    <name type="scientific">Macrophomina phaseolina</name>
    <dbReference type="NCBI Taxonomy" id="35725"/>
    <lineage>
        <taxon>Eukaryota</taxon>
        <taxon>Fungi</taxon>
        <taxon>Dikarya</taxon>
        <taxon>Ascomycota</taxon>
        <taxon>Pezizomycotina</taxon>
        <taxon>Dothideomycetes</taxon>
        <taxon>Dothideomycetes incertae sedis</taxon>
        <taxon>Botryosphaeriales</taxon>
        <taxon>Botryosphaeriaceae</taxon>
        <taxon>Macrophomina</taxon>
    </lineage>
</organism>
<evidence type="ECO:0000313" key="2">
    <source>
        <dbReference type="Proteomes" id="UP000774617"/>
    </source>
</evidence>
<evidence type="ECO:0008006" key="3">
    <source>
        <dbReference type="Google" id="ProtNLM"/>
    </source>
</evidence>
<reference evidence="1 2" key="1">
    <citation type="journal article" date="2021" name="Nat. Commun.">
        <title>Genetic determinants of endophytism in the Arabidopsis root mycobiome.</title>
        <authorList>
            <person name="Mesny F."/>
            <person name="Miyauchi S."/>
            <person name="Thiergart T."/>
            <person name="Pickel B."/>
            <person name="Atanasova L."/>
            <person name="Karlsson M."/>
            <person name="Huettel B."/>
            <person name="Barry K.W."/>
            <person name="Haridas S."/>
            <person name="Chen C."/>
            <person name="Bauer D."/>
            <person name="Andreopoulos W."/>
            <person name="Pangilinan J."/>
            <person name="LaButti K."/>
            <person name="Riley R."/>
            <person name="Lipzen A."/>
            <person name="Clum A."/>
            <person name="Drula E."/>
            <person name="Henrissat B."/>
            <person name="Kohler A."/>
            <person name="Grigoriev I.V."/>
            <person name="Martin F.M."/>
            <person name="Hacquard S."/>
        </authorList>
    </citation>
    <scope>NUCLEOTIDE SEQUENCE [LARGE SCALE GENOMIC DNA]</scope>
    <source>
        <strain evidence="1 2">MPI-SDFR-AT-0080</strain>
    </source>
</reference>
<dbReference type="Proteomes" id="UP000774617">
    <property type="component" value="Unassembled WGS sequence"/>
</dbReference>
<accession>A0ABQ8GBI1</accession>
<dbReference type="InterPro" id="IPR039327">
    <property type="entry name" value="CON7-like"/>
</dbReference>
<name>A0ABQ8GBI1_9PEZI</name>
<protein>
    <recommendedName>
        <fullName evidence="3">Fungal N-terminal domain-containing protein</fullName>
    </recommendedName>
</protein>
<comment type="caution">
    <text evidence="1">The sequence shown here is derived from an EMBL/GenBank/DDBJ whole genome shotgun (WGS) entry which is preliminary data.</text>
</comment>
<sequence>MAEGLGVAASAIEVANLGFKLSQSLYDYIATVSTADRRIQEITIKVDLTTAVIQELSTVFDGPEVKVLRKESAVSAAKNTLNECIQIFQNIEEALTKSRKN</sequence>
<gene>
    <name evidence="1" type="ORF">B0J12DRAFT_699133</name>
</gene>
<proteinExistence type="predicted"/>
<dbReference type="PANTHER" id="PTHR36167:SF4">
    <property type="entry name" value="FUNGAL N-TERMINAL DOMAIN-CONTAINING PROTEIN"/>
    <property type="match status" value="1"/>
</dbReference>
<keyword evidence="2" id="KW-1185">Reference proteome</keyword>
<dbReference type="EMBL" id="JAGTJR010000012">
    <property type="protein sequence ID" value="KAH7051055.1"/>
    <property type="molecule type" value="Genomic_DNA"/>
</dbReference>